<organism evidence="2 3">
    <name type="scientific">Cichlidogyrus casuarinus</name>
    <dbReference type="NCBI Taxonomy" id="1844966"/>
    <lineage>
        <taxon>Eukaryota</taxon>
        <taxon>Metazoa</taxon>
        <taxon>Spiralia</taxon>
        <taxon>Lophotrochozoa</taxon>
        <taxon>Platyhelminthes</taxon>
        <taxon>Monogenea</taxon>
        <taxon>Monopisthocotylea</taxon>
        <taxon>Dactylogyridea</taxon>
        <taxon>Ancyrocephalidae</taxon>
        <taxon>Cichlidogyrus</taxon>
    </lineage>
</organism>
<protein>
    <submittedName>
        <fullName evidence="2">Uncharacterized protein</fullName>
    </submittedName>
</protein>
<gene>
    <name evidence="2" type="ORF">Ciccas_010596</name>
</gene>
<evidence type="ECO:0000313" key="3">
    <source>
        <dbReference type="Proteomes" id="UP001626550"/>
    </source>
</evidence>
<comment type="caution">
    <text evidence="2">The sequence shown here is derived from an EMBL/GenBank/DDBJ whole genome shotgun (WGS) entry which is preliminary data.</text>
</comment>
<dbReference type="EMBL" id="JBJKFK010002624">
    <property type="protein sequence ID" value="KAL3310831.1"/>
    <property type="molecule type" value="Genomic_DNA"/>
</dbReference>
<feature type="region of interest" description="Disordered" evidence="1">
    <location>
        <begin position="51"/>
        <end position="85"/>
    </location>
</feature>
<name>A0ABD2PTQ3_9PLAT</name>
<sequence length="85" mass="9954">MIERELLHDFFVMHACFVLLKEKETKRDAFLVEHWMTQKLATDRVLVKDTNSNSRKRALHEESNGNDNDASEEIKVPRVSPELES</sequence>
<dbReference type="AlphaFoldDB" id="A0ABD2PTQ3"/>
<keyword evidence="3" id="KW-1185">Reference proteome</keyword>
<accession>A0ABD2PTQ3</accession>
<dbReference type="Proteomes" id="UP001626550">
    <property type="component" value="Unassembled WGS sequence"/>
</dbReference>
<evidence type="ECO:0000313" key="2">
    <source>
        <dbReference type="EMBL" id="KAL3310831.1"/>
    </source>
</evidence>
<reference evidence="2 3" key="1">
    <citation type="submission" date="2024-11" db="EMBL/GenBank/DDBJ databases">
        <title>Adaptive evolution of stress response genes in parasites aligns with host niche diversity.</title>
        <authorList>
            <person name="Hahn C."/>
            <person name="Resl P."/>
        </authorList>
    </citation>
    <scope>NUCLEOTIDE SEQUENCE [LARGE SCALE GENOMIC DNA]</scope>
    <source>
        <strain evidence="2">EGGRZ-B1_66</strain>
        <tissue evidence="2">Body</tissue>
    </source>
</reference>
<evidence type="ECO:0000256" key="1">
    <source>
        <dbReference type="SAM" id="MobiDB-lite"/>
    </source>
</evidence>
<proteinExistence type="predicted"/>